<dbReference type="Gene3D" id="3.40.50.620">
    <property type="entry name" value="HUPs"/>
    <property type="match status" value="1"/>
</dbReference>
<dbReference type="InterPro" id="IPR002500">
    <property type="entry name" value="PAPS_reduct_dom"/>
</dbReference>
<protein>
    <submittedName>
        <fullName evidence="2">Phosphoadenosine phosphosulfate reductase family protein</fullName>
    </submittedName>
</protein>
<proteinExistence type="predicted"/>
<organism evidence="2 3">
    <name type="scientific">Candidatus Ruthia endofausta</name>
    <dbReference type="NCBI Taxonomy" id="2738852"/>
    <lineage>
        <taxon>Bacteria</taxon>
        <taxon>Pseudomonadati</taxon>
        <taxon>Pseudomonadota</taxon>
        <taxon>Gammaproteobacteria</taxon>
        <taxon>Candidatus Pseudothioglobaceae</taxon>
        <taxon>Candidatus Ruthturnera</taxon>
    </lineage>
</organism>
<evidence type="ECO:0000313" key="3">
    <source>
        <dbReference type="Proteomes" id="UP000509429"/>
    </source>
</evidence>
<dbReference type="Pfam" id="PF01507">
    <property type="entry name" value="PAPS_reduct"/>
    <property type="match status" value="1"/>
</dbReference>
<gene>
    <name evidence="2" type="ORF">HUE58_06565</name>
</gene>
<evidence type="ECO:0000313" key="2">
    <source>
        <dbReference type="EMBL" id="QKQ24736.1"/>
    </source>
</evidence>
<dbReference type="AlphaFoldDB" id="A0A6N0HQY6"/>
<dbReference type="Proteomes" id="UP000509429">
    <property type="component" value="Chromosome"/>
</dbReference>
<feature type="domain" description="Phosphoadenosine phosphosulphate reductase" evidence="1">
    <location>
        <begin position="1"/>
        <end position="61"/>
    </location>
</feature>
<name>A0A6N0HQY6_9GAMM</name>
<sequence>MGLRCTEGRTQTNYRKLEYRDKDLAKLNPILIWEEREIWQYLAMNAIKVNMLYQESYRSLGYCNW</sequence>
<dbReference type="RefSeq" id="WP_174606172.1">
    <property type="nucleotide sequence ID" value="NZ_CP054490.1"/>
</dbReference>
<reference evidence="2 3" key="1">
    <citation type="submission" date="2020-05" db="EMBL/GenBank/DDBJ databases">
        <title>Horizontal transmission and recombination maintain forever young bacterial symbiont genomes.</title>
        <authorList>
            <person name="Russell S.L."/>
            <person name="Pepper-Tunick E."/>
            <person name="Svedberg J."/>
            <person name="Byrne A."/>
            <person name="Ruelas Castillo J."/>
            <person name="Vollmers C."/>
            <person name="Beinart R.A."/>
            <person name="Corbett-Detig R."/>
        </authorList>
    </citation>
    <scope>NUCLEOTIDE SEQUENCE [LARGE SCALE GENOMIC DNA]</scope>
    <source>
        <strain evidence="2">JDF_Ridge</strain>
    </source>
</reference>
<keyword evidence="3" id="KW-1185">Reference proteome</keyword>
<accession>A0A6N0HQY6</accession>
<dbReference type="SUPFAM" id="SSF52402">
    <property type="entry name" value="Adenine nucleotide alpha hydrolases-like"/>
    <property type="match status" value="1"/>
</dbReference>
<evidence type="ECO:0000259" key="1">
    <source>
        <dbReference type="Pfam" id="PF01507"/>
    </source>
</evidence>
<dbReference type="KEGG" id="reo:HUE58_06565"/>
<dbReference type="EMBL" id="CP054490">
    <property type="protein sequence ID" value="QKQ24736.1"/>
    <property type="molecule type" value="Genomic_DNA"/>
</dbReference>
<dbReference type="InterPro" id="IPR014729">
    <property type="entry name" value="Rossmann-like_a/b/a_fold"/>
</dbReference>
<dbReference type="GO" id="GO:0003824">
    <property type="term" value="F:catalytic activity"/>
    <property type="evidence" value="ECO:0007669"/>
    <property type="project" value="InterPro"/>
</dbReference>